<evidence type="ECO:0000313" key="3">
    <source>
        <dbReference type="Proteomes" id="UP001219525"/>
    </source>
</evidence>
<evidence type="ECO:0000256" key="1">
    <source>
        <dbReference type="SAM" id="Phobius"/>
    </source>
</evidence>
<dbReference type="PANTHER" id="PTHR11626:SF2">
    <property type="entry name" value="SQUALENE SYNTHASE"/>
    <property type="match status" value="1"/>
</dbReference>
<name>A0AAD6V708_9AGAR</name>
<accession>A0AAD6V708</accession>
<dbReference type="InterPro" id="IPR008949">
    <property type="entry name" value="Isoprenoid_synthase_dom_sf"/>
</dbReference>
<dbReference type="GO" id="GO:0051996">
    <property type="term" value="F:squalene synthase [NAD(P)H] activity"/>
    <property type="evidence" value="ECO:0007669"/>
    <property type="project" value="InterPro"/>
</dbReference>
<dbReference type="GO" id="GO:0005789">
    <property type="term" value="C:endoplasmic reticulum membrane"/>
    <property type="evidence" value="ECO:0007669"/>
    <property type="project" value="TreeGrafter"/>
</dbReference>
<keyword evidence="1" id="KW-0812">Transmembrane</keyword>
<protein>
    <submittedName>
        <fullName evidence="2">Uncharacterized protein</fullName>
    </submittedName>
</protein>
<dbReference type="Proteomes" id="UP001219525">
    <property type="component" value="Unassembled WGS sequence"/>
</dbReference>
<keyword evidence="1" id="KW-0472">Membrane</keyword>
<dbReference type="EMBL" id="JARJCW010000048">
    <property type="protein sequence ID" value="KAJ7204035.1"/>
    <property type="molecule type" value="Genomic_DNA"/>
</dbReference>
<sequence length="325" mass="36836">MPCLRESDRGVRRRRATLVKRGTPFRAADGGEGKKKVVVTRGDTTRARDKAAFVSRSTIAVFTRLLLPAHPLEFRTLRTHDIPPNYVVILGVPRHNEQVLFDSYRAARRLLGAVWSNLFGLLFQATNITRDYREDVDDKRYFWPREIYVESRYGGGFSCQEEMSAPQEGTRWADCFQFLRDPRNDGHATLELCFMNPRIFTNIKICKAAAASLIMRSKNGREVSIIIRDVACGKIEQWCEHYCPSLLTISDTVSGGVTQSISTADARERTFLAAEKADAELTQKARVEARRYEIPLRELSMYVGGVPPCGLVIAFIVLLVVRWSD</sequence>
<dbReference type="AlphaFoldDB" id="A0AAD6V708"/>
<keyword evidence="1" id="KW-1133">Transmembrane helix</keyword>
<dbReference type="GO" id="GO:0006696">
    <property type="term" value="P:ergosterol biosynthetic process"/>
    <property type="evidence" value="ECO:0007669"/>
    <property type="project" value="TreeGrafter"/>
</dbReference>
<organism evidence="2 3">
    <name type="scientific">Mycena pura</name>
    <dbReference type="NCBI Taxonomy" id="153505"/>
    <lineage>
        <taxon>Eukaryota</taxon>
        <taxon>Fungi</taxon>
        <taxon>Dikarya</taxon>
        <taxon>Basidiomycota</taxon>
        <taxon>Agaricomycotina</taxon>
        <taxon>Agaricomycetes</taxon>
        <taxon>Agaricomycetidae</taxon>
        <taxon>Agaricales</taxon>
        <taxon>Marasmiineae</taxon>
        <taxon>Mycenaceae</taxon>
        <taxon>Mycena</taxon>
    </lineage>
</organism>
<reference evidence="2" key="1">
    <citation type="submission" date="2023-03" db="EMBL/GenBank/DDBJ databases">
        <title>Massive genome expansion in bonnet fungi (Mycena s.s.) driven by repeated elements and novel gene families across ecological guilds.</title>
        <authorList>
            <consortium name="Lawrence Berkeley National Laboratory"/>
            <person name="Harder C.B."/>
            <person name="Miyauchi S."/>
            <person name="Viragh M."/>
            <person name="Kuo A."/>
            <person name="Thoen E."/>
            <person name="Andreopoulos B."/>
            <person name="Lu D."/>
            <person name="Skrede I."/>
            <person name="Drula E."/>
            <person name="Henrissat B."/>
            <person name="Morin E."/>
            <person name="Kohler A."/>
            <person name="Barry K."/>
            <person name="LaButti K."/>
            <person name="Morin E."/>
            <person name="Salamov A."/>
            <person name="Lipzen A."/>
            <person name="Mereny Z."/>
            <person name="Hegedus B."/>
            <person name="Baldrian P."/>
            <person name="Stursova M."/>
            <person name="Weitz H."/>
            <person name="Taylor A."/>
            <person name="Grigoriev I.V."/>
            <person name="Nagy L.G."/>
            <person name="Martin F."/>
            <person name="Kauserud H."/>
        </authorList>
    </citation>
    <scope>NUCLEOTIDE SEQUENCE</scope>
    <source>
        <strain evidence="2">9144</strain>
    </source>
</reference>
<dbReference type="PANTHER" id="PTHR11626">
    <property type="entry name" value="FARNESYL-DIPHOSPHATE FARNESYLTRANSFERASE"/>
    <property type="match status" value="1"/>
</dbReference>
<dbReference type="InterPro" id="IPR044844">
    <property type="entry name" value="Trans_IPPS_euk-type"/>
</dbReference>
<comment type="caution">
    <text evidence="2">The sequence shown here is derived from an EMBL/GenBank/DDBJ whole genome shotgun (WGS) entry which is preliminary data.</text>
</comment>
<feature type="transmembrane region" description="Helical" evidence="1">
    <location>
        <begin position="299"/>
        <end position="321"/>
    </location>
</feature>
<keyword evidence="3" id="KW-1185">Reference proteome</keyword>
<dbReference type="GO" id="GO:0045338">
    <property type="term" value="P:farnesyl diphosphate metabolic process"/>
    <property type="evidence" value="ECO:0007669"/>
    <property type="project" value="InterPro"/>
</dbReference>
<gene>
    <name evidence="2" type="ORF">GGX14DRAFT_647435</name>
</gene>
<dbReference type="Gene3D" id="1.10.600.10">
    <property type="entry name" value="Farnesyl Diphosphate Synthase"/>
    <property type="match status" value="1"/>
</dbReference>
<evidence type="ECO:0000313" key="2">
    <source>
        <dbReference type="EMBL" id="KAJ7204035.1"/>
    </source>
</evidence>
<proteinExistence type="predicted"/>
<dbReference type="SUPFAM" id="SSF48576">
    <property type="entry name" value="Terpenoid synthases"/>
    <property type="match status" value="1"/>
</dbReference>